<gene>
    <name evidence="2" type="ORF">CTI12_AA137340</name>
</gene>
<keyword evidence="3" id="KW-1185">Reference proteome</keyword>
<evidence type="ECO:0000313" key="3">
    <source>
        <dbReference type="Proteomes" id="UP000245207"/>
    </source>
</evidence>
<dbReference type="Proteomes" id="UP000245207">
    <property type="component" value="Unassembled WGS sequence"/>
</dbReference>
<accession>A0A2U1PIV6</accession>
<organism evidence="2 3">
    <name type="scientific">Artemisia annua</name>
    <name type="common">Sweet wormwood</name>
    <dbReference type="NCBI Taxonomy" id="35608"/>
    <lineage>
        <taxon>Eukaryota</taxon>
        <taxon>Viridiplantae</taxon>
        <taxon>Streptophyta</taxon>
        <taxon>Embryophyta</taxon>
        <taxon>Tracheophyta</taxon>
        <taxon>Spermatophyta</taxon>
        <taxon>Magnoliopsida</taxon>
        <taxon>eudicotyledons</taxon>
        <taxon>Gunneridae</taxon>
        <taxon>Pentapetalae</taxon>
        <taxon>asterids</taxon>
        <taxon>campanulids</taxon>
        <taxon>Asterales</taxon>
        <taxon>Asteraceae</taxon>
        <taxon>Asteroideae</taxon>
        <taxon>Anthemideae</taxon>
        <taxon>Artemisiinae</taxon>
        <taxon>Artemisia</taxon>
    </lineage>
</organism>
<reference evidence="2 3" key="1">
    <citation type="journal article" date="2018" name="Mol. Plant">
        <title>The genome of Artemisia annua provides insight into the evolution of Asteraceae family and artemisinin biosynthesis.</title>
        <authorList>
            <person name="Shen Q."/>
            <person name="Zhang L."/>
            <person name="Liao Z."/>
            <person name="Wang S."/>
            <person name="Yan T."/>
            <person name="Shi P."/>
            <person name="Liu M."/>
            <person name="Fu X."/>
            <person name="Pan Q."/>
            <person name="Wang Y."/>
            <person name="Lv Z."/>
            <person name="Lu X."/>
            <person name="Zhang F."/>
            <person name="Jiang W."/>
            <person name="Ma Y."/>
            <person name="Chen M."/>
            <person name="Hao X."/>
            <person name="Li L."/>
            <person name="Tang Y."/>
            <person name="Lv G."/>
            <person name="Zhou Y."/>
            <person name="Sun X."/>
            <person name="Brodelius P.E."/>
            <person name="Rose J.K.C."/>
            <person name="Tang K."/>
        </authorList>
    </citation>
    <scope>NUCLEOTIDE SEQUENCE [LARGE SCALE GENOMIC DNA]</scope>
    <source>
        <strain evidence="3">cv. Huhao1</strain>
        <tissue evidence="2">Leaf</tissue>
    </source>
</reference>
<name>A0A2U1PIV6_ARTAN</name>
<dbReference type="EMBL" id="PKPP01001097">
    <property type="protein sequence ID" value="PWA85690.1"/>
    <property type="molecule type" value="Genomic_DNA"/>
</dbReference>
<proteinExistence type="predicted"/>
<dbReference type="OrthoDB" id="1432984at2759"/>
<evidence type="ECO:0000313" key="2">
    <source>
        <dbReference type="EMBL" id="PWA85690.1"/>
    </source>
</evidence>
<feature type="chain" id="PRO_5015550694" evidence="1">
    <location>
        <begin position="21"/>
        <end position="160"/>
    </location>
</feature>
<feature type="signal peptide" evidence="1">
    <location>
        <begin position="1"/>
        <end position="20"/>
    </location>
</feature>
<keyword evidence="1" id="KW-0732">Signal</keyword>
<dbReference type="AlphaFoldDB" id="A0A2U1PIV6"/>
<protein>
    <submittedName>
        <fullName evidence="2">Lipase, GDSL</fullName>
    </submittedName>
</protein>
<comment type="caution">
    <text evidence="2">The sequence shown here is derived from an EMBL/GenBank/DDBJ whole genome shotgun (WGS) entry which is preliminary data.</text>
</comment>
<sequence length="160" mass="18104">MCSFVRLCWWCCGCHKGLVTFKVVHDACLCVCDFFCKWSAKNVKKLVRILSWFQDVSGLKVDLSKSRLYGIGVNTSKQQDGWRWKLNPNGTFTVNNLSKLIDVAILGFNVMSCKVDWNLFVPRKVNICILRAMNRLPTLANLLLRGLPISSSLCPLCGLE</sequence>
<evidence type="ECO:0000256" key="1">
    <source>
        <dbReference type="SAM" id="SignalP"/>
    </source>
</evidence>